<feature type="repeat" description="PPR" evidence="3">
    <location>
        <begin position="99"/>
        <end position="133"/>
    </location>
</feature>
<evidence type="ECO:0000313" key="5">
    <source>
        <dbReference type="EMBL" id="KAK6136816.1"/>
    </source>
</evidence>
<reference evidence="5 6" key="1">
    <citation type="journal article" date="2021" name="Comput. Struct. Biotechnol. J.">
        <title>De novo genome assembly of the potent medicinal plant Rehmannia glutinosa using nanopore technology.</title>
        <authorList>
            <person name="Ma L."/>
            <person name="Dong C."/>
            <person name="Song C."/>
            <person name="Wang X."/>
            <person name="Zheng X."/>
            <person name="Niu Y."/>
            <person name="Chen S."/>
            <person name="Feng W."/>
        </authorList>
    </citation>
    <scope>NUCLEOTIDE SEQUENCE [LARGE SCALE GENOMIC DNA]</scope>
    <source>
        <strain evidence="5">DH-2019</strain>
    </source>
</reference>
<keyword evidence="6" id="KW-1185">Reference proteome</keyword>
<feature type="repeat" description="PPR" evidence="3">
    <location>
        <begin position="399"/>
        <end position="433"/>
    </location>
</feature>
<feature type="domain" description="DYW" evidence="4">
    <location>
        <begin position="615"/>
        <end position="707"/>
    </location>
</feature>
<dbReference type="Gene3D" id="1.25.40.10">
    <property type="entry name" value="Tetratricopeptide repeat domain"/>
    <property type="match status" value="4"/>
</dbReference>
<dbReference type="NCBIfam" id="TIGR00756">
    <property type="entry name" value="PPR"/>
    <property type="match status" value="3"/>
</dbReference>
<dbReference type="Pfam" id="PF14432">
    <property type="entry name" value="DYW_deaminase"/>
    <property type="match status" value="1"/>
</dbReference>
<dbReference type="InterPro" id="IPR011990">
    <property type="entry name" value="TPR-like_helical_dom_sf"/>
</dbReference>
<dbReference type="InterPro" id="IPR002885">
    <property type="entry name" value="PPR_rpt"/>
</dbReference>
<comment type="similarity">
    <text evidence="1">Belongs to the PPR family. PCMP-H subfamily.</text>
</comment>
<dbReference type="Pfam" id="PF20431">
    <property type="entry name" value="E_motif"/>
    <property type="match status" value="1"/>
</dbReference>
<organism evidence="5 6">
    <name type="scientific">Rehmannia glutinosa</name>
    <name type="common">Chinese foxglove</name>
    <dbReference type="NCBI Taxonomy" id="99300"/>
    <lineage>
        <taxon>Eukaryota</taxon>
        <taxon>Viridiplantae</taxon>
        <taxon>Streptophyta</taxon>
        <taxon>Embryophyta</taxon>
        <taxon>Tracheophyta</taxon>
        <taxon>Spermatophyta</taxon>
        <taxon>Magnoliopsida</taxon>
        <taxon>eudicotyledons</taxon>
        <taxon>Gunneridae</taxon>
        <taxon>Pentapetalae</taxon>
        <taxon>asterids</taxon>
        <taxon>lamiids</taxon>
        <taxon>Lamiales</taxon>
        <taxon>Orobanchaceae</taxon>
        <taxon>Rehmannieae</taxon>
        <taxon>Rehmannia</taxon>
    </lineage>
</organism>
<evidence type="ECO:0000256" key="2">
    <source>
        <dbReference type="ARBA" id="ARBA00022737"/>
    </source>
</evidence>
<evidence type="ECO:0000313" key="6">
    <source>
        <dbReference type="Proteomes" id="UP001318860"/>
    </source>
</evidence>
<dbReference type="Pfam" id="PF01535">
    <property type="entry name" value="PPR"/>
    <property type="match status" value="4"/>
</dbReference>
<dbReference type="PROSITE" id="PS51375">
    <property type="entry name" value="PPR"/>
    <property type="match status" value="4"/>
</dbReference>
<feature type="repeat" description="PPR" evidence="3">
    <location>
        <begin position="297"/>
        <end position="332"/>
    </location>
</feature>
<accession>A0ABR0VR66</accession>
<keyword evidence="2" id="KW-0677">Repeat</keyword>
<dbReference type="InterPro" id="IPR046960">
    <property type="entry name" value="PPR_At4g14850-like_plant"/>
</dbReference>
<proteinExistence type="inferred from homology"/>
<dbReference type="PANTHER" id="PTHR47926:SF342">
    <property type="entry name" value="TETRATRICOPEPTIDE-LIKE HELICAL DOMAIN-CONTAINING PROTEIN-RELATED"/>
    <property type="match status" value="1"/>
</dbReference>
<dbReference type="Pfam" id="PF13041">
    <property type="entry name" value="PPR_2"/>
    <property type="match status" value="2"/>
</dbReference>
<name>A0ABR0VR66_REHGL</name>
<evidence type="ECO:0000256" key="3">
    <source>
        <dbReference type="PROSITE-ProRule" id="PRU00708"/>
    </source>
</evidence>
<dbReference type="EMBL" id="JABTTQ020001013">
    <property type="protein sequence ID" value="KAK6136816.1"/>
    <property type="molecule type" value="Genomic_DNA"/>
</dbReference>
<evidence type="ECO:0000259" key="4">
    <source>
        <dbReference type="Pfam" id="PF14432"/>
    </source>
</evidence>
<dbReference type="Proteomes" id="UP001318860">
    <property type="component" value="Unassembled WGS sequence"/>
</dbReference>
<feature type="repeat" description="PPR" evidence="3">
    <location>
        <begin position="200"/>
        <end position="234"/>
    </location>
</feature>
<comment type="caution">
    <text evidence="5">The sequence shown here is derived from an EMBL/GenBank/DDBJ whole genome shotgun (WGS) entry which is preliminary data.</text>
</comment>
<gene>
    <name evidence="5" type="ORF">DH2020_029439</name>
</gene>
<dbReference type="InterPro" id="IPR032867">
    <property type="entry name" value="DYW_dom"/>
</dbReference>
<evidence type="ECO:0000256" key="1">
    <source>
        <dbReference type="ARBA" id="ARBA00006643"/>
    </source>
</evidence>
<sequence length="707" mass="80134">MNRLYTVPSRYCWRQKIPFFLNLRISCKIHVVYYSTQLSHASILQQVKDTKPLHQVHAQIIVSNLSYNVFLCNRLMNAYASCGHIAKAQIIFSQISNKNLVSWTILVSGLTKNCLFLEAIEVFHEMMVQEIRPNEITIATVLPALGKLGVALMGKSVHCYWIRHNFGDNVFVETGLVDMYSKFGCMRIARNLFDKMPVRNVVSWNAIISGYSENGFEEEALWMFNMMRRKGFSGDIFALMSLISFDDLRVGCGVHGLIVKIGYENDKLIKTALMELYINCDFVNDAYSIFGEINKKDLVAWTLMLRGFSKSGNWRKTIEHFNNMMGVDNIKLDSISLITILSGCSCSGALQQGRRVHALVIKTGFQGDIFVGSAVIDMYANCASIRDAKRYFELMEEKDVACWNALISGYGMIGSGNEAVELFLKMKHSGINPDESTFVSVLCACSHAGLVDLGLQIFDHITENRNIIPNSKHYACVIDLLGRAGRLNEAYSLIKSINLLQPGPEVYSALLTACRVHRNFELGVEISRELFQLKPNDAGHYVLLSNMYALAGNWDCARMSRVFLKSNNLKKNPGVSSIEINGEMFTFMASQTEHIHYLEIKEFLRGLIFKIKAAGYEPDVSSVYLDVSDDVKIDILFHHSEKLAIAFGLMRTKPRTIIRVTKNLRICNDCHNASKLISEVYRRVLVIKDANRFHIFRDGVCSCRDWW</sequence>
<dbReference type="PANTHER" id="PTHR47926">
    <property type="entry name" value="PENTATRICOPEPTIDE REPEAT-CONTAINING PROTEIN"/>
    <property type="match status" value="1"/>
</dbReference>
<dbReference type="InterPro" id="IPR046848">
    <property type="entry name" value="E_motif"/>
</dbReference>
<protein>
    <recommendedName>
        <fullName evidence="4">DYW domain-containing protein</fullName>
    </recommendedName>
</protein>